<dbReference type="InterPro" id="IPR003658">
    <property type="entry name" value="Anti-sigma_ant"/>
</dbReference>
<evidence type="ECO:0000256" key="2">
    <source>
        <dbReference type="RuleBase" id="RU003749"/>
    </source>
</evidence>
<dbReference type="InterPro" id="IPR036513">
    <property type="entry name" value="STAS_dom_sf"/>
</dbReference>
<dbReference type="Proteomes" id="UP001364156">
    <property type="component" value="Chromosome"/>
</dbReference>
<evidence type="ECO:0000256" key="1">
    <source>
        <dbReference type="ARBA" id="ARBA00009013"/>
    </source>
</evidence>
<proteinExistence type="inferred from homology"/>
<dbReference type="PROSITE" id="PS50801">
    <property type="entry name" value="STAS"/>
    <property type="match status" value="1"/>
</dbReference>
<evidence type="ECO:0000313" key="5">
    <source>
        <dbReference type="Proteomes" id="UP001364156"/>
    </source>
</evidence>
<dbReference type="CDD" id="cd07043">
    <property type="entry name" value="STAS_anti-anti-sigma_factors"/>
    <property type="match status" value="1"/>
</dbReference>
<dbReference type="RefSeq" id="WP_317055971.1">
    <property type="nucleotide sequence ID" value="NZ_CP146069.1"/>
</dbReference>
<keyword evidence="5" id="KW-1185">Reference proteome</keyword>
<organism evidence="4 5">
    <name type="scientific">Roseovarius phycicola</name>
    <dbReference type="NCBI Taxonomy" id="3080976"/>
    <lineage>
        <taxon>Bacteria</taxon>
        <taxon>Pseudomonadati</taxon>
        <taxon>Pseudomonadota</taxon>
        <taxon>Alphaproteobacteria</taxon>
        <taxon>Rhodobacterales</taxon>
        <taxon>Roseobacteraceae</taxon>
        <taxon>Roseovarius</taxon>
    </lineage>
</organism>
<gene>
    <name evidence="4" type="ORF">RZ517_03575</name>
</gene>
<dbReference type="NCBIfam" id="TIGR00377">
    <property type="entry name" value="ant_ant_sig"/>
    <property type="match status" value="1"/>
</dbReference>
<name>A0ABZ2HGV1_9RHOB</name>
<sequence length="112" mass="11939">MELNTVFENGTQIVSVAASRIDAASAIQFKDAMRAATATDATRIVLDLSRVKFVDSSGLGAIVASMKQMGDGRQLDLASLSPDVAKVFRLTRMDSIFSIYMTVHQAVLGKAG</sequence>
<dbReference type="SUPFAM" id="SSF52091">
    <property type="entry name" value="SpoIIaa-like"/>
    <property type="match status" value="1"/>
</dbReference>
<reference evidence="4 5" key="1">
    <citation type="submission" date="2023-10" db="EMBL/GenBank/DDBJ databases">
        <title>Roseovarius strain S88 nov., isolated from a marine algae.</title>
        <authorList>
            <person name="Lee M.W."/>
            <person name="Lee J.K."/>
            <person name="Kim J.M."/>
            <person name="Choi D.G."/>
            <person name="Baek J.H."/>
            <person name="Bayburt H."/>
            <person name="Jung J.J."/>
            <person name="Han D.M."/>
            <person name="Jeon C.O."/>
        </authorList>
    </citation>
    <scope>NUCLEOTIDE SEQUENCE [LARGE SCALE GENOMIC DNA]</scope>
    <source>
        <strain evidence="4 5">S88</strain>
    </source>
</reference>
<protein>
    <recommendedName>
        <fullName evidence="2">Anti-sigma factor antagonist</fullName>
    </recommendedName>
</protein>
<dbReference type="PANTHER" id="PTHR33495">
    <property type="entry name" value="ANTI-SIGMA FACTOR ANTAGONIST TM_1081-RELATED-RELATED"/>
    <property type="match status" value="1"/>
</dbReference>
<dbReference type="PANTHER" id="PTHR33495:SF2">
    <property type="entry name" value="ANTI-SIGMA FACTOR ANTAGONIST TM_1081-RELATED"/>
    <property type="match status" value="1"/>
</dbReference>
<evidence type="ECO:0000259" key="3">
    <source>
        <dbReference type="PROSITE" id="PS50801"/>
    </source>
</evidence>
<evidence type="ECO:0000313" key="4">
    <source>
        <dbReference type="EMBL" id="WWR47276.1"/>
    </source>
</evidence>
<dbReference type="Gene3D" id="3.30.750.24">
    <property type="entry name" value="STAS domain"/>
    <property type="match status" value="1"/>
</dbReference>
<dbReference type="EMBL" id="CP146069">
    <property type="protein sequence ID" value="WWR47276.1"/>
    <property type="molecule type" value="Genomic_DNA"/>
</dbReference>
<dbReference type="Pfam" id="PF01740">
    <property type="entry name" value="STAS"/>
    <property type="match status" value="1"/>
</dbReference>
<feature type="domain" description="STAS" evidence="3">
    <location>
        <begin position="21"/>
        <end position="110"/>
    </location>
</feature>
<comment type="similarity">
    <text evidence="1 2">Belongs to the anti-sigma-factor antagonist family.</text>
</comment>
<dbReference type="InterPro" id="IPR002645">
    <property type="entry name" value="STAS_dom"/>
</dbReference>
<accession>A0ABZ2HGV1</accession>